<proteinExistence type="predicted"/>
<protein>
    <recommendedName>
        <fullName evidence="1">YHS domain-containing protein</fullName>
    </recommendedName>
</protein>
<dbReference type="Proteomes" id="UP000002012">
    <property type="component" value="Chromosome"/>
</dbReference>
<dbReference type="OrthoDB" id="3078737at2"/>
<dbReference type="AlphaFoldDB" id="D4H196"/>
<feature type="domain" description="YHS" evidence="1">
    <location>
        <begin position="39"/>
        <end position="76"/>
    </location>
</feature>
<dbReference type="EMBL" id="CP001968">
    <property type="protein sequence ID" value="ADD66844.1"/>
    <property type="molecule type" value="Genomic_DNA"/>
</dbReference>
<reference evidence="2 3" key="1">
    <citation type="journal article" date="2010" name="Stand. Genomic Sci.">
        <title>Complete genome sequence of Denitrovibrio acetiphilus type strain (N2460).</title>
        <authorList>
            <person name="Kiss H."/>
            <person name="Lang E."/>
            <person name="Lapidus A."/>
            <person name="Copeland A."/>
            <person name="Nolan M."/>
            <person name="Glavina Del Rio T."/>
            <person name="Chen F."/>
            <person name="Lucas S."/>
            <person name="Tice H."/>
            <person name="Cheng J.F."/>
            <person name="Han C."/>
            <person name="Goodwin L."/>
            <person name="Pitluck S."/>
            <person name="Liolios K."/>
            <person name="Pati A."/>
            <person name="Ivanova N."/>
            <person name="Mavromatis K."/>
            <person name="Chen A."/>
            <person name="Palaniappan K."/>
            <person name="Land M."/>
            <person name="Hauser L."/>
            <person name="Chang Y.J."/>
            <person name="Jeffries C.D."/>
            <person name="Detter J.C."/>
            <person name="Brettin T."/>
            <person name="Spring S."/>
            <person name="Rohde M."/>
            <person name="Goker M."/>
            <person name="Woyke T."/>
            <person name="Bristow J."/>
            <person name="Eisen J.A."/>
            <person name="Markowitz V."/>
            <person name="Hugenholtz P."/>
            <person name="Kyrpides N.C."/>
            <person name="Klenk H.P."/>
        </authorList>
    </citation>
    <scope>NUCLEOTIDE SEQUENCE [LARGE SCALE GENOMIC DNA]</scope>
    <source>
        <strain evidence="3">DSM 12809 / NBRC 114555 / N2460</strain>
    </source>
</reference>
<dbReference type="HOGENOM" id="CLU_168222_0_0_0"/>
<dbReference type="Pfam" id="PF04945">
    <property type="entry name" value="YHS"/>
    <property type="match status" value="1"/>
</dbReference>
<name>D4H196_DENA2</name>
<dbReference type="InterPro" id="IPR007029">
    <property type="entry name" value="YHS_dom"/>
</dbReference>
<dbReference type="RefSeq" id="WP_013009392.1">
    <property type="nucleotide sequence ID" value="NC_013943.1"/>
</dbReference>
<evidence type="ECO:0000313" key="3">
    <source>
        <dbReference type="Proteomes" id="UP000002012"/>
    </source>
</evidence>
<keyword evidence="3" id="KW-1185">Reference proteome</keyword>
<gene>
    <name evidence="2" type="ordered locus">Dacet_0038</name>
</gene>
<dbReference type="KEGG" id="dap:Dacet_0038"/>
<dbReference type="InParanoid" id="D4H196"/>
<dbReference type="STRING" id="522772.Dacet_0038"/>
<evidence type="ECO:0000259" key="1">
    <source>
        <dbReference type="Pfam" id="PF04945"/>
    </source>
</evidence>
<evidence type="ECO:0000313" key="2">
    <source>
        <dbReference type="EMBL" id="ADD66844.1"/>
    </source>
</evidence>
<dbReference type="eggNOG" id="COG3350">
    <property type="taxonomic scope" value="Bacteria"/>
</dbReference>
<dbReference type="PaxDb" id="522772-Dacet_0038"/>
<organism evidence="2 3">
    <name type="scientific">Denitrovibrio acetiphilus (strain DSM 12809 / NBRC 114555 / N2460)</name>
    <dbReference type="NCBI Taxonomy" id="522772"/>
    <lineage>
        <taxon>Bacteria</taxon>
        <taxon>Pseudomonadati</taxon>
        <taxon>Deferribacterota</taxon>
        <taxon>Deferribacteres</taxon>
        <taxon>Deferribacterales</taxon>
        <taxon>Geovibrionaceae</taxon>
        <taxon>Denitrovibrio</taxon>
    </lineage>
</organism>
<sequence length="87" mass="9925" precursor="true">MILKIVLAAIMAFLAFKLFKKPVGTDSKSKIDSDAVETVQDPVNGVFVGKDTEFKVKYYDKLYYFSSQETMDQFIEQKKGDKNEDIS</sequence>
<accession>D4H196</accession>